<dbReference type="InterPro" id="IPR019352">
    <property type="entry name" value="SPRING1"/>
</dbReference>
<evidence type="ECO:0000256" key="1">
    <source>
        <dbReference type="ARBA" id="ARBA00004194"/>
    </source>
</evidence>
<proteinExistence type="inferred from homology"/>
<protein>
    <recommendedName>
        <fullName evidence="8">SREBP regulating gene protein</fullName>
    </recommendedName>
</protein>
<evidence type="ECO:0000256" key="5">
    <source>
        <dbReference type="ARBA" id="ARBA00023136"/>
    </source>
</evidence>
<evidence type="ECO:0000256" key="6">
    <source>
        <dbReference type="ARBA" id="ARBA00023180"/>
    </source>
</evidence>
<comment type="caution">
    <text evidence="9">The sequence shown here is derived from an EMBL/GenBank/DDBJ whole genome shotgun (WGS) entry which is preliminary data.</text>
</comment>
<dbReference type="PANTHER" id="PTHR13481:SF0">
    <property type="entry name" value="SREBP REGULATING GENE PROTEIN"/>
    <property type="match status" value="1"/>
</dbReference>
<comment type="subcellular location">
    <subcellularLocation>
        <location evidence="1">Golgi apparatus membrane</location>
        <topology evidence="1">Single-pass membrane protein</topology>
    </subcellularLocation>
</comment>
<dbReference type="GO" id="GO:2000640">
    <property type="term" value="P:positive regulation of SREBP signaling pathway"/>
    <property type="evidence" value="ECO:0007669"/>
    <property type="project" value="InterPro"/>
</dbReference>
<evidence type="ECO:0000313" key="9">
    <source>
        <dbReference type="EMBL" id="PSS35863.1"/>
    </source>
</evidence>
<dbReference type="GO" id="GO:0000139">
    <property type="term" value="C:Golgi membrane"/>
    <property type="evidence" value="ECO:0007669"/>
    <property type="project" value="UniProtKB-SubCell"/>
</dbReference>
<dbReference type="AlphaFoldDB" id="A0A2R6S0T0"/>
<keyword evidence="5" id="KW-0472">Membrane</keyword>
<evidence type="ECO:0000256" key="7">
    <source>
        <dbReference type="ARBA" id="ARBA00023461"/>
    </source>
</evidence>
<keyword evidence="3" id="KW-1133">Transmembrane helix</keyword>
<dbReference type="Pfam" id="PF10218">
    <property type="entry name" value="SPRING1"/>
    <property type="match status" value="1"/>
</dbReference>
<dbReference type="STRING" id="1590841.A0A2R6S0T0"/>
<evidence type="ECO:0000256" key="2">
    <source>
        <dbReference type="ARBA" id="ARBA00022692"/>
    </source>
</evidence>
<sequence length="314" mass="34484">MILVVYPYSEGRIRERERERESTNQSSPNFASNFHLSNTKLQMPKPRSSLILLLLHLLILHLASTISGIRKDVSLQAKRICRSTVQGRYLLSDDNGNVCDALSLDLESRCCPGKGEQFSCHGCNLVSQCCNSYEFCVSCCQNPAQTQKELALKVKIAKPATAGTYSSVFDFCAGRCRHNSESVVHENAYVSDYHHCFSLRSNSSGATDEHMEATLAGITVIIGGQGESCDSVCKSNGQSCVPNKLVALNRCEMMQKYMRCKGACLASIGSDQPAEVVDDAPRHLNPGACLYTRTLSMLSCDGSHRHTRRLCPCA</sequence>
<keyword evidence="10" id="KW-1185">Reference proteome</keyword>
<keyword evidence="4" id="KW-0333">Golgi apparatus</keyword>
<dbReference type="OrthoDB" id="70142at2759"/>
<gene>
    <name evidence="9" type="ORF">CEY00_Acc00283</name>
</gene>
<evidence type="ECO:0000256" key="4">
    <source>
        <dbReference type="ARBA" id="ARBA00023034"/>
    </source>
</evidence>
<accession>A0A2R6S0T0</accession>
<evidence type="ECO:0000256" key="3">
    <source>
        <dbReference type="ARBA" id="ARBA00022989"/>
    </source>
</evidence>
<keyword evidence="2" id="KW-0812">Transmembrane</keyword>
<organism evidence="9 10">
    <name type="scientific">Actinidia chinensis var. chinensis</name>
    <name type="common">Chinese soft-hair kiwi</name>
    <dbReference type="NCBI Taxonomy" id="1590841"/>
    <lineage>
        <taxon>Eukaryota</taxon>
        <taxon>Viridiplantae</taxon>
        <taxon>Streptophyta</taxon>
        <taxon>Embryophyta</taxon>
        <taxon>Tracheophyta</taxon>
        <taxon>Spermatophyta</taxon>
        <taxon>Magnoliopsida</taxon>
        <taxon>eudicotyledons</taxon>
        <taxon>Gunneridae</taxon>
        <taxon>Pentapetalae</taxon>
        <taxon>asterids</taxon>
        <taxon>Ericales</taxon>
        <taxon>Actinidiaceae</taxon>
        <taxon>Actinidia</taxon>
    </lineage>
</organism>
<dbReference type="EMBL" id="NKQK01000001">
    <property type="protein sequence ID" value="PSS35863.1"/>
    <property type="molecule type" value="Genomic_DNA"/>
</dbReference>
<dbReference type="Proteomes" id="UP000241394">
    <property type="component" value="Chromosome LG1"/>
</dbReference>
<dbReference type="Gramene" id="PSS35863">
    <property type="protein sequence ID" value="PSS35863"/>
    <property type="gene ID" value="CEY00_Acc00283"/>
</dbReference>
<evidence type="ECO:0000313" key="10">
    <source>
        <dbReference type="Proteomes" id="UP000241394"/>
    </source>
</evidence>
<evidence type="ECO:0000256" key="8">
    <source>
        <dbReference type="ARBA" id="ARBA00023485"/>
    </source>
</evidence>
<reference evidence="10" key="2">
    <citation type="journal article" date="2018" name="BMC Genomics">
        <title>A manually annotated Actinidia chinensis var. chinensis (kiwifruit) genome highlights the challenges associated with draft genomes and gene prediction in plants.</title>
        <authorList>
            <person name="Pilkington S.M."/>
            <person name="Crowhurst R."/>
            <person name="Hilario E."/>
            <person name="Nardozza S."/>
            <person name="Fraser L."/>
            <person name="Peng Y."/>
            <person name="Gunaseelan K."/>
            <person name="Simpson R."/>
            <person name="Tahir J."/>
            <person name="Deroles S.C."/>
            <person name="Templeton K."/>
            <person name="Luo Z."/>
            <person name="Davy M."/>
            <person name="Cheng C."/>
            <person name="McNeilage M."/>
            <person name="Scaglione D."/>
            <person name="Liu Y."/>
            <person name="Zhang Q."/>
            <person name="Datson P."/>
            <person name="De Silva N."/>
            <person name="Gardiner S.E."/>
            <person name="Bassett H."/>
            <person name="Chagne D."/>
            <person name="McCallum J."/>
            <person name="Dzierzon H."/>
            <person name="Deng C."/>
            <person name="Wang Y.Y."/>
            <person name="Barron L."/>
            <person name="Manako K."/>
            <person name="Bowen J."/>
            <person name="Foster T.M."/>
            <person name="Erridge Z.A."/>
            <person name="Tiffin H."/>
            <person name="Waite C.N."/>
            <person name="Davies K.M."/>
            <person name="Grierson E.P."/>
            <person name="Laing W.A."/>
            <person name="Kirk R."/>
            <person name="Chen X."/>
            <person name="Wood M."/>
            <person name="Montefiori M."/>
            <person name="Brummell D.A."/>
            <person name="Schwinn K.E."/>
            <person name="Catanach A."/>
            <person name="Fullerton C."/>
            <person name="Li D."/>
            <person name="Meiyalaghan S."/>
            <person name="Nieuwenhuizen N."/>
            <person name="Read N."/>
            <person name="Prakash R."/>
            <person name="Hunter D."/>
            <person name="Zhang H."/>
            <person name="McKenzie M."/>
            <person name="Knabel M."/>
            <person name="Harris A."/>
            <person name="Allan A.C."/>
            <person name="Gleave A."/>
            <person name="Chen A."/>
            <person name="Janssen B.J."/>
            <person name="Plunkett B."/>
            <person name="Ampomah-Dwamena C."/>
            <person name="Voogd C."/>
            <person name="Leif D."/>
            <person name="Lafferty D."/>
            <person name="Souleyre E.J.F."/>
            <person name="Varkonyi-Gasic E."/>
            <person name="Gambi F."/>
            <person name="Hanley J."/>
            <person name="Yao J.L."/>
            <person name="Cheung J."/>
            <person name="David K.M."/>
            <person name="Warren B."/>
            <person name="Marsh K."/>
            <person name="Snowden K.C."/>
            <person name="Lin-Wang K."/>
            <person name="Brian L."/>
            <person name="Martinez-Sanchez M."/>
            <person name="Wang M."/>
            <person name="Ileperuma N."/>
            <person name="Macnee N."/>
            <person name="Campin R."/>
            <person name="McAtee P."/>
            <person name="Drummond R.S.M."/>
            <person name="Espley R.V."/>
            <person name="Ireland H.S."/>
            <person name="Wu R."/>
            <person name="Atkinson R.G."/>
            <person name="Karunairetnam S."/>
            <person name="Bulley S."/>
            <person name="Chunkath S."/>
            <person name="Hanley Z."/>
            <person name="Storey R."/>
            <person name="Thrimawithana A.H."/>
            <person name="Thomson S."/>
            <person name="David C."/>
            <person name="Testolin R."/>
            <person name="Huang H."/>
            <person name="Hellens R.P."/>
            <person name="Schaffer R.J."/>
        </authorList>
    </citation>
    <scope>NUCLEOTIDE SEQUENCE [LARGE SCALE GENOMIC DNA]</scope>
    <source>
        <strain evidence="10">cv. Red5</strain>
    </source>
</reference>
<name>A0A2R6S0T0_ACTCC</name>
<comment type="similarity">
    <text evidence="7">Belongs to the SPRING family.</text>
</comment>
<dbReference type="PANTHER" id="PTHR13481">
    <property type="entry name" value="SREBP REGULATING GENE PROTEIN"/>
    <property type="match status" value="1"/>
</dbReference>
<dbReference type="InParanoid" id="A0A2R6S0T0"/>
<dbReference type="FunCoup" id="A0A2R6S0T0">
    <property type="interactions" value="1577"/>
</dbReference>
<reference evidence="9 10" key="1">
    <citation type="submission" date="2017-07" db="EMBL/GenBank/DDBJ databases">
        <title>An improved, manually edited Actinidia chinensis var. chinensis (kiwifruit) genome highlights the challenges associated with draft genomes and gene prediction in plants.</title>
        <authorList>
            <person name="Pilkington S."/>
            <person name="Crowhurst R."/>
            <person name="Hilario E."/>
            <person name="Nardozza S."/>
            <person name="Fraser L."/>
            <person name="Peng Y."/>
            <person name="Gunaseelan K."/>
            <person name="Simpson R."/>
            <person name="Tahir J."/>
            <person name="Deroles S."/>
            <person name="Templeton K."/>
            <person name="Luo Z."/>
            <person name="Davy M."/>
            <person name="Cheng C."/>
            <person name="Mcneilage M."/>
            <person name="Scaglione D."/>
            <person name="Liu Y."/>
            <person name="Zhang Q."/>
            <person name="Datson P."/>
            <person name="De Silva N."/>
            <person name="Gardiner S."/>
            <person name="Bassett H."/>
            <person name="Chagne D."/>
            <person name="Mccallum J."/>
            <person name="Dzierzon H."/>
            <person name="Deng C."/>
            <person name="Wang Y.-Y."/>
            <person name="Barron N."/>
            <person name="Manako K."/>
            <person name="Bowen J."/>
            <person name="Foster T."/>
            <person name="Erridge Z."/>
            <person name="Tiffin H."/>
            <person name="Waite C."/>
            <person name="Davies K."/>
            <person name="Grierson E."/>
            <person name="Laing W."/>
            <person name="Kirk R."/>
            <person name="Chen X."/>
            <person name="Wood M."/>
            <person name="Montefiori M."/>
            <person name="Brummell D."/>
            <person name="Schwinn K."/>
            <person name="Catanach A."/>
            <person name="Fullerton C."/>
            <person name="Li D."/>
            <person name="Meiyalaghan S."/>
            <person name="Nieuwenhuizen N."/>
            <person name="Read N."/>
            <person name="Prakash R."/>
            <person name="Hunter D."/>
            <person name="Zhang H."/>
            <person name="Mckenzie M."/>
            <person name="Knabel M."/>
            <person name="Harris A."/>
            <person name="Allan A."/>
            <person name="Chen A."/>
            <person name="Janssen B."/>
            <person name="Plunkett B."/>
            <person name="Dwamena C."/>
            <person name="Voogd C."/>
            <person name="Leif D."/>
            <person name="Lafferty D."/>
            <person name="Souleyre E."/>
            <person name="Varkonyi-Gasic E."/>
            <person name="Gambi F."/>
            <person name="Hanley J."/>
            <person name="Yao J.-L."/>
            <person name="Cheung J."/>
            <person name="David K."/>
            <person name="Warren B."/>
            <person name="Marsh K."/>
            <person name="Snowden K."/>
            <person name="Lin-Wang K."/>
            <person name="Brian L."/>
            <person name="Martinez-Sanchez M."/>
            <person name="Wang M."/>
            <person name="Ileperuma N."/>
            <person name="Macnee N."/>
            <person name="Campin R."/>
            <person name="Mcatee P."/>
            <person name="Drummond R."/>
            <person name="Espley R."/>
            <person name="Ireland H."/>
            <person name="Wu R."/>
            <person name="Atkinson R."/>
            <person name="Karunairetnam S."/>
            <person name="Bulley S."/>
            <person name="Chunkath S."/>
            <person name="Hanley Z."/>
            <person name="Storey R."/>
            <person name="Thrimawithana A."/>
            <person name="Thomson S."/>
            <person name="David C."/>
            <person name="Testolin R."/>
        </authorList>
    </citation>
    <scope>NUCLEOTIDE SEQUENCE [LARGE SCALE GENOMIC DNA]</scope>
    <source>
        <strain evidence="10">cv. Red5</strain>
        <tissue evidence="9">Young leaf</tissue>
    </source>
</reference>
<dbReference type="OMA" id="DSCDAVC"/>
<keyword evidence="6" id="KW-0325">Glycoprotein</keyword>